<comment type="caution">
    <text evidence="2">The sequence shown here is derived from an EMBL/GenBank/DDBJ whole genome shotgun (WGS) entry which is preliminary data.</text>
</comment>
<evidence type="ECO:0000313" key="3">
    <source>
        <dbReference type="Proteomes" id="UP000823775"/>
    </source>
</evidence>
<proteinExistence type="predicted"/>
<keyword evidence="3" id="KW-1185">Reference proteome</keyword>
<dbReference type="Proteomes" id="UP000823775">
    <property type="component" value="Unassembled WGS sequence"/>
</dbReference>
<feature type="region of interest" description="Disordered" evidence="1">
    <location>
        <begin position="52"/>
        <end position="81"/>
    </location>
</feature>
<name>A0ABS8VIC9_DATST</name>
<reference evidence="2 3" key="1">
    <citation type="journal article" date="2021" name="BMC Genomics">
        <title>Datura genome reveals duplications of psychoactive alkaloid biosynthetic genes and high mutation rate following tissue culture.</title>
        <authorList>
            <person name="Rajewski A."/>
            <person name="Carter-House D."/>
            <person name="Stajich J."/>
            <person name="Litt A."/>
        </authorList>
    </citation>
    <scope>NUCLEOTIDE SEQUENCE [LARGE SCALE GENOMIC DNA]</scope>
    <source>
        <strain evidence="2">AR-01</strain>
    </source>
</reference>
<evidence type="ECO:0000256" key="1">
    <source>
        <dbReference type="SAM" id="MobiDB-lite"/>
    </source>
</evidence>
<dbReference type="EMBL" id="JACEIK010004867">
    <property type="protein sequence ID" value="MCD9646622.1"/>
    <property type="molecule type" value="Genomic_DNA"/>
</dbReference>
<gene>
    <name evidence="2" type="ORF">HAX54_036623</name>
</gene>
<evidence type="ECO:0000313" key="2">
    <source>
        <dbReference type="EMBL" id="MCD9646622.1"/>
    </source>
</evidence>
<feature type="compositionally biased region" description="Basic and acidic residues" evidence="1">
    <location>
        <begin position="57"/>
        <end position="73"/>
    </location>
</feature>
<protein>
    <submittedName>
        <fullName evidence="2">Uncharacterized protein</fullName>
    </submittedName>
</protein>
<organism evidence="2 3">
    <name type="scientific">Datura stramonium</name>
    <name type="common">Jimsonweed</name>
    <name type="synonym">Common thornapple</name>
    <dbReference type="NCBI Taxonomy" id="4076"/>
    <lineage>
        <taxon>Eukaryota</taxon>
        <taxon>Viridiplantae</taxon>
        <taxon>Streptophyta</taxon>
        <taxon>Embryophyta</taxon>
        <taxon>Tracheophyta</taxon>
        <taxon>Spermatophyta</taxon>
        <taxon>Magnoliopsida</taxon>
        <taxon>eudicotyledons</taxon>
        <taxon>Gunneridae</taxon>
        <taxon>Pentapetalae</taxon>
        <taxon>asterids</taxon>
        <taxon>lamiids</taxon>
        <taxon>Solanales</taxon>
        <taxon>Solanaceae</taxon>
        <taxon>Solanoideae</taxon>
        <taxon>Datureae</taxon>
        <taxon>Datura</taxon>
    </lineage>
</organism>
<sequence length="154" mass="17374">MRNQEQNFTIYGDSSRRTWEMIDRTMIYVLTNFRGRSGLPIERDRRAKIPNSFSTSDRCDHLSPDSERKEETSKTILKSPSTDLNLSESTAIAISGTAAPHAGVAIGEIFQTVLCGLILPRRQWLGDTKVGIHLSRLLLSSRQLSRQKPPSKFL</sequence>
<accession>A0ABS8VIC9</accession>